<dbReference type="KEGG" id="pgs:CPT03_07580"/>
<dbReference type="RefSeq" id="WP_099438283.1">
    <property type="nucleotide sequence ID" value="NZ_CP024091.1"/>
</dbReference>
<name>A0A2D1U408_9SPHI</name>
<proteinExistence type="predicted"/>
<evidence type="ECO:0000313" key="2">
    <source>
        <dbReference type="Proteomes" id="UP000223749"/>
    </source>
</evidence>
<accession>A0A2D1U408</accession>
<evidence type="ECO:0000313" key="1">
    <source>
        <dbReference type="EMBL" id="ATP56341.1"/>
    </source>
</evidence>
<gene>
    <name evidence="1" type="ORF">CPT03_07580</name>
</gene>
<protein>
    <submittedName>
        <fullName evidence="1">Uncharacterized protein</fullName>
    </submittedName>
</protein>
<dbReference type="EMBL" id="CP024091">
    <property type="protein sequence ID" value="ATP56341.1"/>
    <property type="molecule type" value="Genomic_DNA"/>
</dbReference>
<keyword evidence="2" id="KW-1185">Reference proteome</keyword>
<dbReference type="OrthoDB" id="1444051at2"/>
<organism evidence="1 2">
    <name type="scientific">Pedobacter ginsengisoli</name>
    <dbReference type="NCBI Taxonomy" id="363852"/>
    <lineage>
        <taxon>Bacteria</taxon>
        <taxon>Pseudomonadati</taxon>
        <taxon>Bacteroidota</taxon>
        <taxon>Sphingobacteriia</taxon>
        <taxon>Sphingobacteriales</taxon>
        <taxon>Sphingobacteriaceae</taxon>
        <taxon>Pedobacter</taxon>
    </lineage>
</organism>
<dbReference type="AlphaFoldDB" id="A0A2D1U408"/>
<sequence>MKTSWNETQQIEAFIRGTTSPSDAILFEAKLILDDELAEKVRWQKQAYQVVKQYSRQKLREEIETVHQQLFTGHQHLTFSQKIKQLFSKL</sequence>
<reference evidence="1 2" key="1">
    <citation type="submission" date="2017-10" db="EMBL/GenBank/DDBJ databases">
        <title>Whole genome of Pedobacter ginsengisoli T01R-27 isolated from tomato rhizosphere.</title>
        <authorList>
            <person name="Weon H.-Y."/>
            <person name="Lee S.A."/>
            <person name="Sang M.K."/>
            <person name="Song J."/>
        </authorList>
    </citation>
    <scope>NUCLEOTIDE SEQUENCE [LARGE SCALE GENOMIC DNA]</scope>
    <source>
        <strain evidence="1 2">T01R-27</strain>
    </source>
</reference>
<dbReference type="Proteomes" id="UP000223749">
    <property type="component" value="Chromosome"/>
</dbReference>